<comment type="caution">
    <text evidence="1">The sequence shown here is derived from an EMBL/GenBank/DDBJ whole genome shotgun (WGS) entry which is preliminary data.</text>
</comment>
<dbReference type="PROSITE" id="PS51257">
    <property type="entry name" value="PROKAR_LIPOPROTEIN"/>
    <property type="match status" value="1"/>
</dbReference>
<keyword evidence="2" id="KW-1185">Reference proteome</keyword>
<protein>
    <submittedName>
        <fullName evidence="1">Uncharacterized protein</fullName>
    </submittedName>
</protein>
<reference evidence="2" key="1">
    <citation type="journal article" date="2019" name="Int. J. Syst. Evol. Microbiol.">
        <title>The Global Catalogue of Microorganisms (GCM) 10K type strain sequencing project: providing services to taxonomists for standard genome sequencing and annotation.</title>
        <authorList>
            <consortium name="The Broad Institute Genomics Platform"/>
            <consortium name="The Broad Institute Genome Sequencing Center for Infectious Disease"/>
            <person name="Wu L."/>
            <person name="Ma J."/>
        </authorList>
    </citation>
    <scope>NUCLEOTIDE SEQUENCE [LARGE SCALE GENOMIC DNA]</scope>
    <source>
        <strain evidence="2">KCTC 42255</strain>
    </source>
</reference>
<sequence length="271" mass="29646">MRLKFVLIGFLGLALAGCSSDEDNVNDVNSGNYFPLSNNYVWEYENKDTDEIAGLAENKIIEELTANALGDNRFGFTSSLEGDINQGVATGILSRGTLTKSNGQLIYNGNFSFNPDGLDAGTDLNIPIQNLIIYDKNKSTGGVLSSVKQQLDQTIVLEGSSVPVTIDVELKTIQNAFIDQFNAGDITYEDILKTSLVLELKIDANLFIPLNILPQQEVFTQVNFFAEDIGLIFSESDLNYNFSDALGQIAPNFPTSGSQSSSQTIVNYYFK</sequence>
<dbReference type="Proteomes" id="UP001597357">
    <property type="component" value="Unassembled WGS sequence"/>
</dbReference>
<organism evidence="1 2">
    <name type="scientific">Mesonia sediminis</name>
    <dbReference type="NCBI Taxonomy" id="1703946"/>
    <lineage>
        <taxon>Bacteria</taxon>
        <taxon>Pseudomonadati</taxon>
        <taxon>Bacteroidota</taxon>
        <taxon>Flavobacteriia</taxon>
        <taxon>Flavobacteriales</taxon>
        <taxon>Flavobacteriaceae</taxon>
        <taxon>Mesonia</taxon>
    </lineage>
</organism>
<gene>
    <name evidence="1" type="ORF">ACFSQ0_04030</name>
</gene>
<name>A0ABW5SBE7_9FLAO</name>
<dbReference type="RefSeq" id="WP_379044475.1">
    <property type="nucleotide sequence ID" value="NZ_JBHULZ010000023.1"/>
</dbReference>
<proteinExistence type="predicted"/>
<accession>A0ABW5SBE7</accession>
<dbReference type="EMBL" id="JBHULZ010000023">
    <property type="protein sequence ID" value="MFD2697151.1"/>
    <property type="molecule type" value="Genomic_DNA"/>
</dbReference>
<evidence type="ECO:0000313" key="1">
    <source>
        <dbReference type="EMBL" id="MFD2697151.1"/>
    </source>
</evidence>
<evidence type="ECO:0000313" key="2">
    <source>
        <dbReference type="Proteomes" id="UP001597357"/>
    </source>
</evidence>